<dbReference type="Pfam" id="PF05569">
    <property type="entry name" value="Peptidase_M56"/>
    <property type="match status" value="1"/>
</dbReference>
<organism evidence="4 5">
    <name type="scientific">Splendidivirga corallicola</name>
    <dbReference type="NCBI Taxonomy" id="3051826"/>
    <lineage>
        <taxon>Bacteria</taxon>
        <taxon>Pseudomonadati</taxon>
        <taxon>Bacteroidota</taxon>
        <taxon>Cytophagia</taxon>
        <taxon>Cytophagales</taxon>
        <taxon>Splendidivirgaceae</taxon>
        <taxon>Splendidivirga</taxon>
    </lineage>
</organism>
<gene>
    <name evidence="4" type="ORF">QQ008_09160</name>
</gene>
<dbReference type="CDD" id="cd07341">
    <property type="entry name" value="M56_BlaR1_MecR1_like"/>
    <property type="match status" value="1"/>
</dbReference>
<evidence type="ECO:0000313" key="4">
    <source>
        <dbReference type="EMBL" id="MDN5201529.1"/>
    </source>
</evidence>
<dbReference type="Gene3D" id="2.170.130.10">
    <property type="entry name" value="TonB-dependent receptor, plug domain"/>
    <property type="match status" value="2"/>
</dbReference>
<keyword evidence="1" id="KW-1133">Transmembrane helix</keyword>
<feature type="transmembrane region" description="Helical" evidence="1">
    <location>
        <begin position="15"/>
        <end position="40"/>
    </location>
</feature>
<dbReference type="InterPro" id="IPR037066">
    <property type="entry name" value="Plug_dom_sf"/>
</dbReference>
<dbReference type="InterPro" id="IPR008756">
    <property type="entry name" value="Peptidase_M56"/>
</dbReference>
<evidence type="ECO:0000256" key="1">
    <source>
        <dbReference type="SAM" id="Phobius"/>
    </source>
</evidence>
<proteinExistence type="predicted"/>
<keyword evidence="1" id="KW-0812">Transmembrane</keyword>
<sequence>MSFAELNLPEPFLKAFGWVLIDSLWQGLIVALLLYVVLIFGKKLNASTRYRLSLLALMITFLWAGYNFNQRYEQYMLQEKQADLVFLNSTAGMNNEMLELLSASQEKEKKSIFDFQSMHQSIEGFMPVLFYCWILGTIILTLRFAGGFVYLRRLRTRYLQPLDEHWQDKLTVLQERLKLTKVVAIYESAMINTPVTLGHLKPIILVPVGMLTGMPADQVETLIIHELIHIKRADYFTNLLQSLIEIVMFYNPTIWWISHCIHIEREHCCDDATVRHCGDPLKYAQALTIIQEKKLSSKPLLTMAATNKGGTLTTRILRILNIQENVKKSLHKRFAIGTILLLSLIWFSFGQATERDKYLINPIENPMNENKPENQTKQDFMVKADQVIIHSKNTTIITPSLELKDWMTSNIKVLVDGESFGSLKALKESERMDQFRGAKTTHIILHWGKDHEARVNMVEILSDEYYLEHHNEYAILRNKSGSAINTVTTNTASITLEDSVDPELSIGSKSETEYDVSAEKITFKGEVSVSKKNVREKTNLSSDSLGRKMIEVIDGKLNELIDSLKKKKKVQSIYIKKEDESIYIKEQGEENAVDQNVKSTNKAVARFYPIKKADSTNQPLFILDGEEIGCEGCKQVSEIDPHEIASISVFKDQKALELYGQKGRHGVVVITSKSSEKKNEKVIKVDSVRKKPKKVYEELVIQSDTIKIKANSPNLAKYSISYEARDSISLKQSNGTNSFEFSPNGKVVIRGTQAEAQPLYFINDIEIDAKNLKKFPVDDNIASINVLKGSVAVEKYGDRAKDGVVLIQTKTLNKKDSTPTQSLELPKTEEWEKAVKELNKINEFTLTGLEIYPNPSTHITNINFQLENPTKVSIEIYDQLGKKVHTVLNSKRLKAGHHQFEWNTTDHPTGVYFVQVSKGKTSTRARVMVQRD</sequence>
<dbReference type="NCBIfam" id="TIGR04183">
    <property type="entry name" value="Por_Secre_tail"/>
    <property type="match status" value="1"/>
</dbReference>
<feature type="domain" description="Secretion system C-terminal sorting" evidence="3">
    <location>
        <begin position="851"/>
        <end position="928"/>
    </location>
</feature>
<evidence type="ECO:0000259" key="2">
    <source>
        <dbReference type="Pfam" id="PF05569"/>
    </source>
</evidence>
<dbReference type="Proteomes" id="UP001172082">
    <property type="component" value="Unassembled WGS sequence"/>
</dbReference>
<evidence type="ECO:0000313" key="5">
    <source>
        <dbReference type="Proteomes" id="UP001172082"/>
    </source>
</evidence>
<reference evidence="4" key="1">
    <citation type="submission" date="2023-06" db="EMBL/GenBank/DDBJ databases">
        <title>Genomic of Parafulvivirga corallium.</title>
        <authorList>
            <person name="Wang G."/>
        </authorList>
    </citation>
    <scope>NUCLEOTIDE SEQUENCE</scope>
    <source>
        <strain evidence="4">BMA10</strain>
    </source>
</reference>
<dbReference type="PANTHER" id="PTHR34978">
    <property type="entry name" value="POSSIBLE SENSOR-TRANSDUCER PROTEIN BLAR"/>
    <property type="match status" value="1"/>
</dbReference>
<name>A0ABT8KLD3_9BACT</name>
<dbReference type="RefSeq" id="WP_346751557.1">
    <property type="nucleotide sequence ID" value="NZ_JAUJEA010000003.1"/>
</dbReference>
<dbReference type="InterPro" id="IPR026444">
    <property type="entry name" value="Secre_tail"/>
</dbReference>
<feature type="transmembrane region" description="Helical" evidence="1">
    <location>
        <begin position="52"/>
        <end position="68"/>
    </location>
</feature>
<accession>A0ABT8KLD3</accession>
<dbReference type="InterPro" id="IPR052173">
    <property type="entry name" value="Beta-lactam_resp_regulator"/>
</dbReference>
<dbReference type="Gene3D" id="2.60.40.4070">
    <property type="match status" value="1"/>
</dbReference>
<evidence type="ECO:0000259" key="3">
    <source>
        <dbReference type="Pfam" id="PF18962"/>
    </source>
</evidence>
<keyword evidence="5" id="KW-1185">Reference proteome</keyword>
<comment type="caution">
    <text evidence="4">The sequence shown here is derived from an EMBL/GenBank/DDBJ whole genome shotgun (WGS) entry which is preliminary data.</text>
</comment>
<dbReference type="PANTHER" id="PTHR34978:SF3">
    <property type="entry name" value="SLR0241 PROTEIN"/>
    <property type="match status" value="1"/>
</dbReference>
<dbReference type="Gene3D" id="3.30.2010.10">
    <property type="entry name" value="Metalloproteases ('zincins'), catalytic domain"/>
    <property type="match status" value="1"/>
</dbReference>
<feature type="transmembrane region" description="Helical" evidence="1">
    <location>
        <begin position="128"/>
        <end position="151"/>
    </location>
</feature>
<protein>
    <submittedName>
        <fullName evidence="4">M56 family metallopeptidase</fullName>
    </submittedName>
</protein>
<dbReference type="EMBL" id="JAUJEA010000003">
    <property type="protein sequence ID" value="MDN5201529.1"/>
    <property type="molecule type" value="Genomic_DNA"/>
</dbReference>
<feature type="domain" description="Peptidase M56" evidence="2">
    <location>
        <begin position="30"/>
        <end position="316"/>
    </location>
</feature>
<dbReference type="Pfam" id="PF18962">
    <property type="entry name" value="Por_Secre_tail"/>
    <property type="match status" value="1"/>
</dbReference>
<feature type="transmembrane region" description="Helical" evidence="1">
    <location>
        <begin position="334"/>
        <end position="352"/>
    </location>
</feature>
<dbReference type="SUPFAM" id="SSF56935">
    <property type="entry name" value="Porins"/>
    <property type="match status" value="1"/>
</dbReference>
<keyword evidence="1" id="KW-0472">Membrane</keyword>